<gene>
    <name evidence="3" type="ORF">A2W52_02500</name>
</gene>
<evidence type="ECO:0000256" key="1">
    <source>
        <dbReference type="SAM" id="MobiDB-lite"/>
    </source>
</evidence>
<evidence type="ECO:0000313" key="4">
    <source>
        <dbReference type="Proteomes" id="UP000176493"/>
    </source>
</evidence>
<organism evidence="3 4">
    <name type="scientific">Candidatus Taylorbacteria bacterium RIFCSPHIGHO2_02_49_25</name>
    <dbReference type="NCBI Taxonomy" id="1802305"/>
    <lineage>
        <taxon>Bacteria</taxon>
        <taxon>Candidatus Tayloriibacteriota</taxon>
    </lineage>
</organism>
<evidence type="ECO:0000313" key="3">
    <source>
        <dbReference type="EMBL" id="OHA21852.1"/>
    </source>
</evidence>
<sequence>MHGHNSKHMWWMLAGCIALPLILLLVGSKTGSGSNWLLFGFVALCVGSHLAMMFKGRGGEHTDGAEQKTDAAKELSAKNEHIHKGCH</sequence>
<comment type="caution">
    <text evidence="3">The sequence shown here is derived from an EMBL/GenBank/DDBJ whole genome shotgun (WGS) entry which is preliminary data.</text>
</comment>
<dbReference type="AlphaFoldDB" id="A0A1G2MFR9"/>
<keyword evidence="2" id="KW-1133">Transmembrane helix</keyword>
<keyword evidence="2" id="KW-0472">Membrane</keyword>
<protein>
    <recommendedName>
        <fullName evidence="5">DUF2933 domain-containing protein</fullName>
    </recommendedName>
</protein>
<evidence type="ECO:0000256" key="2">
    <source>
        <dbReference type="SAM" id="Phobius"/>
    </source>
</evidence>
<dbReference type="Proteomes" id="UP000176493">
    <property type="component" value="Unassembled WGS sequence"/>
</dbReference>
<accession>A0A1G2MFR9</accession>
<evidence type="ECO:0008006" key="5">
    <source>
        <dbReference type="Google" id="ProtNLM"/>
    </source>
</evidence>
<dbReference type="EMBL" id="MHRJ01000039">
    <property type="protein sequence ID" value="OHA21852.1"/>
    <property type="molecule type" value="Genomic_DNA"/>
</dbReference>
<feature type="transmembrane region" description="Helical" evidence="2">
    <location>
        <begin position="38"/>
        <end position="54"/>
    </location>
</feature>
<feature type="region of interest" description="Disordered" evidence="1">
    <location>
        <begin position="58"/>
        <end position="87"/>
    </location>
</feature>
<name>A0A1G2MFR9_9BACT</name>
<keyword evidence="2" id="KW-0812">Transmembrane</keyword>
<reference evidence="3 4" key="1">
    <citation type="journal article" date="2016" name="Nat. Commun.">
        <title>Thousands of microbial genomes shed light on interconnected biogeochemical processes in an aquifer system.</title>
        <authorList>
            <person name="Anantharaman K."/>
            <person name="Brown C.T."/>
            <person name="Hug L.A."/>
            <person name="Sharon I."/>
            <person name="Castelle C.J."/>
            <person name="Probst A.J."/>
            <person name="Thomas B.C."/>
            <person name="Singh A."/>
            <person name="Wilkins M.J."/>
            <person name="Karaoz U."/>
            <person name="Brodie E.L."/>
            <person name="Williams K.H."/>
            <person name="Hubbard S.S."/>
            <person name="Banfield J.F."/>
        </authorList>
    </citation>
    <scope>NUCLEOTIDE SEQUENCE [LARGE SCALE GENOMIC DNA]</scope>
</reference>
<proteinExistence type="predicted"/>